<accession>A0A3B0TQQ8</accession>
<comment type="similarity">
    <text evidence="1">Belongs to the TRAFAC class TrmE-Era-EngA-EngB-Septin-like GTPase superfamily. Era GTPase family.</text>
</comment>
<sequence length="312" mass="34789">MSSNKQEQDNKQPPENNKRCGFIALLGAPNAGKSTLLNAVVGAKISIVTHKAQTTRSQIRGVVNRGDSQIVFIDTPGVFSPKRRLDRAMVKSAWSGAREADFAALIIDAHKGITPEVDRLLEGLKNAGNICLLVLNKIDKINPENLLSLSAQLNERGNFAKTFMVSALKGHGLEDFVEWAKKASPPGPWHFPEDQITDLSLALSAAEVTREKLFLRIHEEIPYNITVETESFKVQKDGSYRIEQVIYVTRDGHKKIVLGKGGQTIKNIGAEARRDLSEMFETKVHLFLFVKVRASWADDPSRYREMGLEFHD</sequence>
<dbReference type="GO" id="GO:0019843">
    <property type="term" value="F:rRNA binding"/>
    <property type="evidence" value="ECO:0007669"/>
    <property type="project" value="TreeGrafter"/>
</dbReference>
<dbReference type="InterPro" id="IPR005662">
    <property type="entry name" value="GTPase_Era-like"/>
</dbReference>
<feature type="domain" description="KH type-2" evidence="5">
    <location>
        <begin position="217"/>
        <end position="294"/>
    </location>
</feature>
<keyword evidence="4" id="KW-0342">GTP-binding</keyword>
<dbReference type="InterPro" id="IPR015946">
    <property type="entry name" value="KH_dom-like_a/b"/>
</dbReference>
<dbReference type="SUPFAM" id="SSF54814">
    <property type="entry name" value="Prokaryotic type KH domain (KH-domain type II)"/>
    <property type="match status" value="1"/>
</dbReference>
<dbReference type="GO" id="GO:0005829">
    <property type="term" value="C:cytosol"/>
    <property type="evidence" value="ECO:0007669"/>
    <property type="project" value="TreeGrafter"/>
</dbReference>
<dbReference type="AlphaFoldDB" id="A0A3B0TQQ8"/>
<proteinExistence type="inferred from homology"/>
<dbReference type="InterPro" id="IPR005225">
    <property type="entry name" value="Small_GTP-bd"/>
</dbReference>
<evidence type="ECO:0000259" key="5">
    <source>
        <dbReference type="PROSITE" id="PS50823"/>
    </source>
</evidence>
<dbReference type="InterPro" id="IPR006073">
    <property type="entry name" value="GTP-bd"/>
</dbReference>
<dbReference type="HAMAP" id="MF_00367">
    <property type="entry name" value="GTPase_Era"/>
    <property type="match status" value="1"/>
</dbReference>
<evidence type="ECO:0000256" key="4">
    <source>
        <dbReference type="ARBA" id="ARBA00023134"/>
    </source>
</evidence>
<dbReference type="PRINTS" id="PR00326">
    <property type="entry name" value="GTP1OBG"/>
</dbReference>
<dbReference type="PROSITE" id="PS51713">
    <property type="entry name" value="G_ERA"/>
    <property type="match status" value="1"/>
</dbReference>
<evidence type="ECO:0000259" key="6">
    <source>
        <dbReference type="PROSITE" id="PS51713"/>
    </source>
</evidence>
<evidence type="ECO:0000256" key="1">
    <source>
        <dbReference type="ARBA" id="ARBA00007921"/>
    </source>
</evidence>
<dbReference type="GO" id="GO:0005525">
    <property type="term" value="F:GTP binding"/>
    <property type="evidence" value="ECO:0007669"/>
    <property type="project" value="UniProtKB-KW"/>
</dbReference>
<dbReference type="CDD" id="cd22534">
    <property type="entry name" value="KH-II_Era"/>
    <property type="match status" value="1"/>
</dbReference>
<keyword evidence="3" id="KW-0694">RNA-binding</keyword>
<dbReference type="GO" id="GO:0000028">
    <property type="term" value="P:ribosomal small subunit assembly"/>
    <property type="evidence" value="ECO:0007669"/>
    <property type="project" value="TreeGrafter"/>
</dbReference>
<dbReference type="InterPro" id="IPR009019">
    <property type="entry name" value="KH_sf_prok-type"/>
</dbReference>
<dbReference type="PANTHER" id="PTHR42698:SF1">
    <property type="entry name" value="GTPASE ERA, MITOCHONDRIAL"/>
    <property type="match status" value="1"/>
</dbReference>
<organism evidence="7">
    <name type="scientific">hydrothermal vent metagenome</name>
    <dbReference type="NCBI Taxonomy" id="652676"/>
    <lineage>
        <taxon>unclassified sequences</taxon>
        <taxon>metagenomes</taxon>
        <taxon>ecological metagenomes</taxon>
    </lineage>
</organism>
<dbReference type="NCBIfam" id="NF000908">
    <property type="entry name" value="PRK00089.1"/>
    <property type="match status" value="1"/>
</dbReference>
<dbReference type="InterPro" id="IPR027417">
    <property type="entry name" value="P-loop_NTPase"/>
</dbReference>
<dbReference type="Pfam" id="PF01926">
    <property type="entry name" value="MMR_HSR1"/>
    <property type="match status" value="1"/>
</dbReference>
<dbReference type="PROSITE" id="PS50823">
    <property type="entry name" value="KH_TYPE_2"/>
    <property type="match status" value="1"/>
</dbReference>
<reference evidence="7" key="1">
    <citation type="submission" date="2018-06" db="EMBL/GenBank/DDBJ databases">
        <authorList>
            <person name="Zhirakovskaya E."/>
        </authorList>
    </citation>
    <scope>NUCLEOTIDE SEQUENCE</scope>
</reference>
<evidence type="ECO:0000313" key="7">
    <source>
        <dbReference type="EMBL" id="VAW15717.1"/>
    </source>
</evidence>
<dbReference type="Gene3D" id="3.30.300.20">
    <property type="match status" value="1"/>
</dbReference>
<name>A0A3B0TQQ8_9ZZZZ</name>
<dbReference type="InterPro" id="IPR004044">
    <property type="entry name" value="KH_dom_type_2"/>
</dbReference>
<evidence type="ECO:0000256" key="3">
    <source>
        <dbReference type="ARBA" id="ARBA00022884"/>
    </source>
</evidence>
<keyword evidence="2" id="KW-0547">Nucleotide-binding</keyword>
<dbReference type="InterPro" id="IPR030388">
    <property type="entry name" value="G_ERA_dom"/>
</dbReference>
<dbReference type="CDD" id="cd04163">
    <property type="entry name" value="Era"/>
    <property type="match status" value="1"/>
</dbReference>
<feature type="domain" description="Era-type G" evidence="6">
    <location>
        <begin position="19"/>
        <end position="186"/>
    </location>
</feature>
<dbReference type="SUPFAM" id="SSF52540">
    <property type="entry name" value="P-loop containing nucleoside triphosphate hydrolases"/>
    <property type="match status" value="1"/>
</dbReference>
<dbReference type="EMBL" id="UOEO01000037">
    <property type="protein sequence ID" value="VAW15717.1"/>
    <property type="molecule type" value="Genomic_DNA"/>
</dbReference>
<dbReference type="NCBIfam" id="TIGR00231">
    <property type="entry name" value="small_GTP"/>
    <property type="match status" value="1"/>
</dbReference>
<dbReference type="GO" id="GO:0043024">
    <property type="term" value="F:ribosomal small subunit binding"/>
    <property type="evidence" value="ECO:0007669"/>
    <property type="project" value="TreeGrafter"/>
</dbReference>
<gene>
    <name evidence="7" type="ORF">MNBD_ALPHA12-1807</name>
</gene>
<protein>
    <submittedName>
        <fullName evidence="7">GTP-binding protein Era</fullName>
    </submittedName>
</protein>
<evidence type="ECO:0000256" key="2">
    <source>
        <dbReference type="ARBA" id="ARBA00022741"/>
    </source>
</evidence>
<dbReference type="NCBIfam" id="TIGR00436">
    <property type="entry name" value="era"/>
    <property type="match status" value="1"/>
</dbReference>
<dbReference type="Pfam" id="PF07650">
    <property type="entry name" value="KH_2"/>
    <property type="match status" value="1"/>
</dbReference>
<dbReference type="Gene3D" id="3.40.50.300">
    <property type="entry name" value="P-loop containing nucleotide triphosphate hydrolases"/>
    <property type="match status" value="1"/>
</dbReference>
<dbReference type="PANTHER" id="PTHR42698">
    <property type="entry name" value="GTPASE ERA"/>
    <property type="match status" value="1"/>
</dbReference>